<feature type="signal peptide" evidence="1">
    <location>
        <begin position="1"/>
        <end position="28"/>
    </location>
</feature>
<dbReference type="PANTHER" id="PTHR11799">
    <property type="entry name" value="PARAOXONASE"/>
    <property type="match status" value="1"/>
</dbReference>
<sequence length="448" mass="48933">MATTRSKTAAVLVGLLSILFAGPTVYNADLPRTFKVMGVFRQSANTAITHPSNLVVIADTPHCEDLHYHGPSRLIFTACEADNSTRYSWFPPLANMDDPSVTLNSRGSIHVVDPKSMKAQRLELEDFEGPFVTHGIDVISDPEKLAGEAVYIFAVNHVPNHAYYDKLSRPDLGGGSSDVPKVRSRIEIFYHEIGSTVARHLRSVWDPLIVTPNDVVALSPSSFFVTNDHFYREGLLRHVEDIFRAAKWTNTVHVTLETLSTSVSDTEGVKASVALDKMHNNNGLGHGRSADEVLVVECASGVLNLGRASRNETAPPTISIEDSVRFDSVIDNPSYFADPFADIGHDGSSYLLPGLGRAADLHKAIRDKSGKEPVPSMVWTAKVISPPDGMGRSWETKLLFEDDGSRIRSASAAVQVAIDPAEEDGRKRAWLFVSGFMSENVIAVKVDV</sequence>
<dbReference type="Proteomes" id="UP001174691">
    <property type="component" value="Unassembled WGS sequence"/>
</dbReference>
<comment type="caution">
    <text evidence="2">The sequence shown here is derived from an EMBL/GenBank/DDBJ whole genome shotgun (WGS) entry which is preliminary data.</text>
</comment>
<evidence type="ECO:0000256" key="1">
    <source>
        <dbReference type="SAM" id="SignalP"/>
    </source>
</evidence>
<dbReference type="PANTHER" id="PTHR11799:SF12">
    <property type="entry name" value="PARAOXONASE-RELATED"/>
    <property type="match status" value="1"/>
</dbReference>
<dbReference type="EMBL" id="JANBVN010000115">
    <property type="protein sequence ID" value="KAJ9143198.1"/>
    <property type="molecule type" value="Genomic_DNA"/>
</dbReference>
<proteinExistence type="predicted"/>
<protein>
    <submittedName>
        <fullName evidence="2">Serum paraoxonase/arylesterase family protein</fullName>
    </submittedName>
</protein>
<accession>A0AA38RC66</accession>
<keyword evidence="1" id="KW-0732">Signal</keyword>
<reference evidence="2" key="1">
    <citation type="submission" date="2022-07" db="EMBL/GenBank/DDBJ databases">
        <title>Fungi with potential for degradation of polypropylene.</title>
        <authorList>
            <person name="Gostincar C."/>
        </authorList>
    </citation>
    <scope>NUCLEOTIDE SEQUENCE</scope>
    <source>
        <strain evidence="2">EXF-13287</strain>
    </source>
</reference>
<dbReference type="AlphaFoldDB" id="A0AA38RC66"/>
<name>A0AA38RC66_9PEZI</name>
<dbReference type="Gene3D" id="2.120.10.30">
    <property type="entry name" value="TolB, C-terminal domain"/>
    <property type="match status" value="1"/>
</dbReference>
<organism evidence="2 3">
    <name type="scientific">Coniochaeta hoffmannii</name>
    <dbReference type="NCBI Taxonomy" id="91930"/>
    <lineage>
        <taxon>Eukaryota</taxon>
        <taxon>Fungi</taxon>
        <taxon>Dikarya</taxon>
        <taxon>Ascomycota</taxon>
        <taxon>Pezizomycotina</taxon>
        <taxon>Sordariomycetes</taxon>
        <taxon>Sordariomycetidae</taxon>
        <taxon>Coniochaetales</taxon>
        <taxon>Coniochaetaceae</taxon>
        <taxon>Coniochaeta</taxon>
    </lineage>
</organism>
<evidence type="ECO:0000313" key="2">
    <source>
        <dbReference type="EMBL" id="KAJ9143198.1"/>
    </source>
</evidence>
<gene>
    <name evidence="2" type="ORF">NKR19_g6977</name>
</gene>
<feature type="chain" id="PRO_5041440957" evidence="1">
    <location>
        <begin position="29"/>
        <end position="448"/>
    </location>
</feature>
<keyword evidence="3" id="KW-1185">Reference proteome</keyword>
<evidence type="ECO:0000313" key="3">
    <source>
        <dbReference type="Proteomes" id="UP001174691"/>
    </source>
</evidence>
<dbReference type="InterPro" id="IPR051288">
    <property type="entry name" value="Serum_paraoxonase/arylesterase"/>
</dbReference>
<dbReference type="InterPro" id="IPR011042">
    <property type="entry name" value="6-blade_b-propeller_TolB-like"/>
</dbReference>